<dbReference type="PROSITE" id="PS50931">
    <property type="entry name" value="HTH_LYSR"/>
    <property type="match status" value="1"/>
</dbReference>
<proteinExistence type="inferred from homology"/>
<dbReference type="STRING" id="394264.SAMN04488040_2957"/>
<dbReference type="SUPFAM" id="SSF46785">
    <property type="entry name" value="Winged helix' DNA-binding domain"/>
    <property type="match status" value="1"/>
</dbReference>
<dbReference type="InterPro" id="IPR005119">
    <property type="entry name" value="LysR_subst-bd"/>
</dbReference>
<dbReference type="Pfam" id="PF00126">
    <property type="entry name" value="HTH_1"/>
    <property type="match status" value="1"/>
</dbReference>
<dbReference type="GO" id="GO:0003700">
    <property type="term" value="F:DNA-binding transcription factor activity"/>
    <property type="evidence" value="ECO:0007669"/>
    <property type="project" value="InterPro"/>
</dbReference>
<evidence type="ECO:0000256" key="3">
    <source>
        <dbReference type="ARBA" id="ARBA00023125"/>
    </source>
</evidence>
<dbReference type="EMBL" id="FPAJ01000005">
    <property type="protein sequence ID" value="SFT06637.1"/>
    <property type="molecule type" value="Genomic_DNA"/>
</dbReference>
<dbReference type="FunFam" id="1.10.10.10:FF:000001">
    <property type="entry name" value="LysR family transcriptional regulator"/>
    <property type="match status" value="1"/>
</dbReference>
<dbReference type="PANTHER" id="PTHR30537">
    <property type="entry name" value="HTH-TYPE TRANSCRIPTIONAL REGULATOR"/>
    <property type="match status" value="1"/>
</dbReference>
<evidence type="ECO:0000313" key="7">
    <source>
        <dbReference type="Proteomes" id="UP000199239"/>
    </source>
</evidence>
<evidence type="ECO:0000313" key="6">
    <source>
        <dbReference type="EMBL" id="SFT06637.1"/>
    </source>
</evidence>
<organism evidence="6 7">
    <name type="scientific">Sulfitobacter marinus</name>
    <dbReference type="NCBI Taxonomy" id="394264"/>
    <lineage>
        <taxon>Bacteria</taxon>
        <taxon>Pseudomonadati</taxon>
        <taxon>Pseudomonadota</taxon>
        <taxon>Alphaproteobacteria</taxon>
        <taxon>Rhodobacterales</taxon>
        <taxon>Roseobacteraceae</taxon>
        <taxon>Sulfitobacter</taxon>
    </lineage>
</organism>
<dbReference type="PANTHER" id="PTHR30537:SF5">
    <property type="entry name" value="HTH-TYPE TRANSCRIPTIONAL ACTIVATOR TTDR-RELATED"/>
    <property type="match status" value="1"/>
</dbReference>
<dbReference type="SUPFAM" id="SSF53850">
    <property type="entry name" value="Periplasmic binding protein-like II"/>
    <property type="match status" value="1"/>
</dbReference>
<dbReference type="Pfam" id="PF03466">
    <property type="entry name" value="LysR_substrate"/>
    <property type="match status" value="1"/>
</dbReference>
<evidence type="ECO:0000256" key="2">
    <source>
        <dbReference type="ARBA" id="ARBA00023015"/>
    </source>
</evidence>
<gene>
    <name evidence="6" type="ORF">SAMN04488040_2957</name>
</gene>
<dbReference type="GO" id="GO:0006351">
    <property type="term" value="P:DNA-templated transcription"/>
    <property type="evidence" value="ECO:0007669"/>
    <property type="project" value="TreeGrafter"/>
</dbReference>
<sequence>MAAVILPDLARISLPTQMMEKGTAMDRLTEMEAFATVVDQGGFTDAAKKMGISKSAVSKHVSSLEARLGARLLNRTTRRVSPTEIGLAYYDRARRVLNDAGEADALVTSMQSAPSGLLRISVATDFGVNYLSPALSGFLEEFPDITVNMVLNNRYVELISEGFDMAVRIGELEDSTLRARKLTETTKRMIASPGYFEKYGRPEKIDDLNDHKLLHYSNQSSGNMWKLTSPSGEKRQVRTAGWLSVNDGQSLLNAAISGLGIAYLPSFLYADAMAKGLVEDAIPELPLETQGIYAVYPPGRFTQPKVRAFIDFLAHEFTDKGPNNW</sequence>
<keyword evidence="4" id="KW-0804">Transcription</keyword>
<dbReference type="InterPro" id="IPR036390">
    <property type="entry name" value="WH_DNA-bd_sf"/>
</dbReference>
<reference evidence="7" key="1">
    <citation type="submission" date="2016-10" db="EMBL/GenBank/DDBJ databases">
        <authorList>
            <person name="Varghese N."/>
            <person name="Submissions S."/>
        </authorList>
    </citation>
    <scope>NUCLEOTIDE SEQUENCE [LARGE SCALE GENOMIC DNA]</scope>
    <source>
        <strain evidence="7">DSM 23422</strain>
    </source>
</reference>
<feature type="domain" description="HTH lysR-type" evidence="5">
    <location>
        <begin position="26"/>
        <end position="83"/>
    </location>
</feature>
<dbReference type="CDD" id="cd08422">
    <property type="entry name" value="PBP2_CrgA_like"/>
    <property type="match status" value="1"/>
</dbReference>
<dbReference type="Gene3D" id="1.10.10.10">
    <property type="entry name" value="Winged helix-like DNA-binding domain superfamily/Winged helix DNA-binding domain"/>
    <property type="match status" value="1"/>
</dbReference>
<dbReference type="AlphaFoldDB" id="A0A1I6UZ79"/>
<dbReference type="PRINTS" id="PR00039">
    <property type="entry name" value="HTHLYSR"/>
</dbReference>
<keyword evidence="7" id="KW-1185">Reference proteome</keyword>
<dbReference type="InterPro" id="IPR000847">
    <property type="entry name" value="LysR_HTH_N"/>
</dbReference>
<keyword evidence="3" id="KW-0238">DNA-binding</keyword>
<name>A0A1I6UZ79_9RHOB</name>
<evidence type="ECO:0000259" key="5">
    <source>
        <dbReference type="PROSITE" id="PS50931"/>
    </source>
</evidence>
<dbReference type="Gene3D" id="3.40.190.290">
    <property type="match status" value="1"/>
</dbReference>
<dbReference type="Proteomes" id="UP000199239">
    <property type="component" value="Unassembled WGS sequence"/>
</dbReference>
<accession>A0A1I6UZ79</accession>
<dbReference type="InterPro" id="IPR036388">
    <property type="entry name" value="WH-like_DNA-bd_sf"/>
</dbReference>
<dbReference type="InterPro" id="IPR058163">
    <property type="entry name" value="LysR-type_TF_proteobact-type"/>
</dbReference>
<evidence type="ECO:0000256" key="1">
    <source>
        <dbReference type="ARBA" id="ARBA00009437"/>
    </source>
</evidence>
<protein>
    <submittedName>
        <fullName evidence="6">Transcriptional regulator, LysR family</fullName>
    </submittedName>
</protein>
<keyword evidence="2" id="KW-0805">Transcription regulation</keyword>
<comment type="similarity">
    <text evidence="1">Belongs to the LysR transcriptional regulatory family.</text>
</comment>
<evidence type="ECO:0000256" key="4">
    <source>
        <dbReference type="ARBA" id="ARBA00023163"/>
    </source>
</evidence>
<dbReference type="GO" id="GO:0043565">
    <property type="term" value="F:sequence-specific DNA binding"/>
    <property type="evidence" value="ECO:0007669"/>
    <property type="project" value="TreeGrafter"/>
</dbReference>